<organism evidence="2">
    <name type="scientific">Pelagomonas calceolata</name>
    <dbReference type="NCBI Taxonomy" id="35677"/>
    <lineage>
        <taxon>Eukaryota</taxon>
        <taxon>Sar</taxon>
        <taxon>Stramenopiles</taxon>
        <taxon>Ochrophyta</taxon>
        <taxon>Pelagophyceae</taxon>
        <taxon>Pelagomonadales</taxon>
        <taxon>Pelagomonadaceae</taxon>
        <taxon>Pelagomonas</taxon>
    </lineage>
</organism>
<feature type="region of interest" description="Disordered" evidence="1">
    <location>
        <begin position="1"/>
        <end position="37"/>
    </location>
</feature>
<evidence type="ECO:0000313" key="3">
    <source>
        <dbReference type="EMBL" id="CAH0373829.1"/>
    </source>
</evidence>
<evidence type="ECO:0000313" key="4">
    <source>
        <dbReference type="Proteomes" id="UP000789595"/>
    </source>
</evidence>
<protein>
    <submittedName>
        <fullName evidence="2">Uncharacterized protein</fullName>
    </submittedName>
</protein>
<dbReference type="EMBL" id="CAKKNE010000004">
    <property type="protein sequence ID" value="CAH0373829.1"/>
    <property type="molecule type" value="Genomic_DNA"/>
</dbReference>
<dbReference type="AlphaFoldDB" id="A0A7S4ED00"/>
<accession>A0A7S4ED00</accession>
<proteinExistence type="predicted"/>
<feature type="compositionally biased region" description="Acidic residues" evidence="1">
    <location>
        <begin position="147"/>
        <end position="162"/>
    </location>
</feature>
<name>A0A7S4ED00_9STRA</name>
<evidence type="ECO:0000256" key="1">
    <source>
        <dbReference type="SAM" id="MobiDB-lite"/>
    </source>
</evidence>
<keyword evidence="4" id="KW-1185">Reference proteome</keyword>
<feature type="compositionally biased region" description="Basic residues" evidence="1">
    <location>
        <begin position="1"/>
        <end position="23"/>
    </location>
</feature>
<reference evidence="2" key="1">
    <citation type="submission" date="2021-01" db="EMBL/GenBank/DDBJ databases">
        <authorList>
            <person name="Corre E."/>
            <person name="Pelletier E."/>
            <person name="Niang G."/>
            <person name="Scheremetjew M."/>
            <person name="Finn R."/>
            <person name="Kale V."/>
            <person name="Holt S."/>
            <person name="Cochrane G."/>
            <person name="Meng A."/>
            <person name="Brown T."/>
            <person name="Cohen L."/>
        </authorList>
    </citation>
    <scope>NUCLEOTIDE SEQUENCE</scope>
    <source>
        <strain evidence="2">CCMP1756</strain>
    </source>
</reference>
<feature type="region of interest" description="Disordered" evidence="1">
    <location>
        <begin position="143"/>
        <end position="162"/>
    </location>
</feature>
<gene>
    <name evidence="2" type="ORF">PCAL00307_LOCUS19900</name>
    <name evidence="3" type="ORF">PECAL_4P10700</name>
</gene>
<dbReference type="EMBL" id="HBIW01023060">
    <property type="protein sequence ID" value="CAE0704452.1"/>
    <property type="molecule type" value="Transcribed_RNA"/>
</dbReference>
<evidence type="ECO:0000313" key="2">
    <source>
        <dbReference type="EMBL" id="CAE0704452.1"/>
    </source>
</evidence>
<sequence length="218" mass="23022">MPKKSQSKAPAKRKTVDKKKAKQPRQERTEPEEPELVLAQSAEVTHESGVLDDAAVVEALGQTEGEALDAFAATTSAPLGAVAGAALGNARCRVLDLRQCPLNDAGDAAFREALSTNNTIVAVRTAVNLDDVAATRLTNGLPPLIVTDEDSEDDSEDEEEEGVYCDGAKCGKLLAGDAEVFTDGTRDFCASCKGSKRGLRRALARDRFADAVLADMSS</sequence>
<dbReference type="Proteomes" id="UP000789595">
    <property type="component" value="Unassembled WGS sequence"/>
</dbReference>
<reference evidence="3" key="2">
    <citation type="submission" date="2021-11" db="EMBL/GenBank/DDBJ databases">
        <authorList>
            <consortium name="Genoscope - CEA"/>
            <person name="William W."/>
        </authorList>
    </citation>
    <scope>NUCLEOTIDE SEQUENCE</scope>
</reference>